<organism evidence="1 2">
    <name type="scientific">Hibiscus sabdariffa</name>
    <name type="common">roselle</name>
    <dbReference type="NCBI Taxonomy" id="183260"/>
    <lineage>
        <taxon>Eukaryota</taxon>
        <taxon>Viridiplantae</taxon>
        <taxon>Streptophyta</taxon>
        <taxon>Embryophyta</taxon>
        <taxon>Tracheophyta</taxon>
        <taxon>Spermatophyta</taxon>
        <taxon>Magnoliopsida</taxon>
        <taxon>eudicotyledons</taxon>
        <taxon>Gunneridae</taxon>
        <taxon>Pentapetalae</taxon>
        <taxon>rosids</taxon>
        <taxon>malvids</taxon>
        <taxon>Malvales</taxon>
        <taxon>Malvaceae</taxon>
        <taxon>Malvoideae</taxon>
        <taxon>Hibiscus</taxon>
    </lineage>
</organism>
<evidence type="ECO:0000313" key="2">
    <source>
        <dbReference type="Proteomes" id="UP001396334"/>
    </source>
</evidence>
<name>A0ABR2Q3J9_9ROSI</name>
<dbReference type="Proteomes" id="UP001396334">
    <property type="component" value="Unassembled WGS sequence"/>
</dbReference>
<dbReference type="Gene3D" id="3.60.10.10">
    <property type="entry name" value="Endonuclease/exonuclease/phosphatase"/>
    <property type="match status" value="1"/>
</dbReference>
<keyword evidence="2" id="KW-1185">Reference proteome</keyword>
<evidence type="ECO:0000313" key="1">
    <source>
        <dbReference type="EMBL" id="KAK8995274.1"/>
    </source>
</evidence>
<reference evidence="1 2" key="1">
    <citation type="journal article" date="2024" name="G3 (Bethesda)">
        <title>Genome assembly of Hibiscus sabdariffa L. provides insights into metabolisms of medicinal natural products.</title>
        <authorList>
            <person name="Kim T."/>
        </authorList>
    </citation>
    <scope>NUCLEOTIDE SEQUENCE [LARGE SCALE GENOMIC DNA]</scope>
    <source>
        <strain evidence="1">TK-2024</strain>
        <tissue evidence="1">Old leaves</tissue>
    </source>
</reference>
<protein>
    <submittedName>
        <fullName evidence="1">Uncharacterized protein</fullName>
    </submittedName>
</protein>
<proteinExistence type="predicted"/>
<comment type="caution">
    <text evidence="1">The sequence shown here is derived from an EMBL/GenBank/DDBJ whole genome shotgun (WGS) entry which is preliminary data.</text>
</comment>
<dbReference type="EMBL" id="JBBPBN010000046">
    <property type="protein sequence ID" value="KAK8995274.1"/>
    <property type="molecule type" value="Genomic_DNA"/>
</dbReference>
<sequence>MNEVNMSILSYGKNFIDTRVSFNEEEEWFLTFIYGPPYADEKREFWASLASLRNNRAEKWCLIGDSKIVARPEEKLGGLPFDHSNARSEEEAILEKLDRILVSTDWSSAFPKAIGVIDEAIASNHALVILLLKGMNKKYKRDFKFEAKWILQNECTTHVEES</sequence>
<dbReference type="InterPro" id="IPR036691">
    <property type="entry name" value="Endo/exonu/phosph_ase_sf"/>
</dbReference>
<dbReference type="SUPFAM" id="SSF56219">
    <property type="entry name" value="DNase I-like"/>
    <property type="match status" value="1"/>
</dbReference>
<accession>A0ABR2Q3J9</accession>
<gene>
    <name evidence="1" type="ORF">V6N11_069715</name>
</gene>